<dbReference type="Gene3D" id="3.10.440.10">
    <property type="match status" value="1"/>
</dbReference>
<evidence type="ECO:0000256" key="2">
    <source>
        <dbReference type="ARBA" id="ARBA00022980"/>
    </source>
</evidence>
<evidence type="ECO:0000256" key="5">
    <source>
        <dbReference type="HAMAP-Rule" id="MF_00410"/>
    </source>
</evidence>
<dbReference type="InterPro" id="IPR023621">
    <property type="entry name" value="Ribosomal_eL31_dom_sf"/>
</dbReference>
<comment type="caution">
    <text evidence="6">The sequence shown here is derived from an EMBL/GenBank/DDBJ whole genome shotgun (WGS) entry which is preliminary data.</text>
</comment>
<dbReference type="InParanoid" id="A0A1Q6DY11"/>
<dbReference type="GO" id="GO:1990904">
    <property type="term" value="C:ribonucleoprotein complex"/>
    <property type="evidence" value="ECO:0007669"/>
    <property type="project" value="UniProtKB-KW"/>
</dbReference>
<evidence type="ECO:0000256" key="3">
    <source>
        <dbReference type="ARBA" id="ARBA00023274"/>
    </source>
</evidence>
<evidence type="ECO:0000313" key="7">
    <source>
        <dbReference type="Proteomes" id="UP000185744"/>
    </source>
</evidence>
<dbReference type="STRING" id="1903181.BTN85_1710"/>
<keyword evidence="3 5" id="KW-0687">Ribonucleoprotein</keyword>
<reference evidence="6" key="1">
    <citation type="submission" date="2016-12" db="EMBL/GenBank/DDBJ databases">
        <title>Discovery of methanogenic haloarchaea.</title>
        <authorList>
            <person name="Sorokin D.Y."/>
            <person name="Makarova K.S."/>
            <person name="Abbas B."/>
            <person name="Ferrer M."/>
            <person name="Golyshin P.N."/>
        </authorList>
    </citation>
    <scope>NUCLEOTIDE SEQUENCE [LARGE SCALE GENOMIC DNA]</scope>
    <source>
        <strain evidence="6">HMET1</strain>
    </source>
</reference>
<dbReference type="HAMAP" id="MF_00410">
    <property type="entry name" value="Ribosomal_eL31"/>
    <property type="match status" value="1"/>
</dbReference>
<dbReference type="SUPFAM" id="SSF54575">
    <property type="entry name" value="Ribosomal protein L31e"/>
    <property type="match status" value="1"/>
</dbReference>
<protein>
    <recommendedName>
        <fullName evidence="4 5">Large ribosomal subunit protein eL31</fullName>
    </recommendedName>
</protein>
<evidence type="ECO:0000313" key="6">
    <source>
        <dbReference type="EMBL" id="OKY79202.1"/>
    </source>
</evidence>
<dbReference type="GO" id="GO:0003735">
    <property type="term" value="F:structural constituent of ribosome"/>
    <property type="evidence" value="ECO:0007669"/>
    <property type="project" value="InterPro"/>
</dbReference>
<gene>
    <name evidence="5" type="primary">rpl31e</name>
    <name evidence="6" type="ORF">BTN85_1710</name>
</gene>
<dbReference type="Proteomes" id="UP000185744">
    <property type="component" value="Unassembled WGS sequence"/>
</dbReference>
<dbReference type="GO" id="GO:0005840">
    <property type="term" value="C:ribosome"/>
    <property type="evidence" value="ECO:0007669"/>
    <property type="project" value="UniProtKB-KW"/>
</dbReference>
<accession>A0A1Q6DY11</accession>
<dbReference type="GO" id="GO:0006412">
    <property type="term" value="P:translation"/>
    <property type="evidence" value="ECO:0007669"/>
    <property type="project" value="UniProtKB-UniRule"/>
</dbReference>
<name>A0A1Q6DY11_METT1</name>
<dbReference type="SMART" id="SM01380">
    <property type="entry name" value="Ribosomal_L31e"/>
    <property type="match status" value="1"/>
</dbReference>
<dbReference type="Pfam" id="PF01198">
    <property type="entry name" value="Ribosomal_L31e"/>
    <property type="match status" value="1"/>
</dbReference>
<evidence type="ECO:0000256" key="1">
    <source>
        <dbReference type="ARBA" id="ARBA00010808"/>
    </source>
</evidence>
<evidence type="ECO:0000256" key="4">
    <source>
        <dbReference type="ARBA" id="ARBA00035230"/>
    </source>
</evidence>
<dbReference type="EMBL" id="MSDW01000001">
    <property type="protein sequence ID" value="OKY79202.1"/>
    <property type="molecule type" value="Genomic_DNA"/>
</dbReference>
<keyword evidence="7" id="KW-1185">Reference proteome</keyword>
<sequence length="85" mass="9789">MEEKILKIPLGKVRKHSRHSRANKAVKVAKEELSKHLKLDKDDIYLDQGINEKIWENGIQNPPSKIKVRAMKFEDGVAEVELAEE</sequence>
<proteinExistence type="inferred from homology"/>
<dbReference type="FunCoup" id="A0A1Q6DY11">
    <property type="interactions" value="130"/>
</dbReference>
<dbReference type="AlphaFoldDB" id="A0A1Q6DY11"/>
<keyword evidence="2 5" id="KW-0689">Ribosomal protein</keyword>
<organism evidence="6 7">
    <name type="scientific">Methanohalarchaeum thermophilum</name>
    <dbReference type="NCBI Taxonomy" id="1903181"/>
    <lineage>
        <taxon>Archaea</taxon>
        <taxon>Methanobacteriati</taxon>
        <taxon>Methanobacteriota</taxon>
        <taxon>Methanonatronarchaeia</taxon>
        <taxon>Methanonatronarchaeales</taxon>
        <taxon>Methanonatronarchaeaceae</taxon>
        <taxon>Candidatus Methanohalarchaeum</taxon>
    </lineage>
</organism>
<dbReference type="NCBIfam" id="NF002258">
    <property type="entry name" value="PRK01192.1-1"/>
    <property type="match status" value="1"/>
</dbReference>
<comment type="similarity">
    <text evidence="1 5">Belongs to the eukaryotic ribosomal protein eL31 family.</text>
</comment>
<dbReference type="InterPro" id="IPR000054">
    <property type="entry name" value="Ribosomal_eL31"/>
</dbReference>